<comment type="caution">
    <text evidence="1">The sequence shown here is derived from an EMBL/GenBank/DDBJ whole genome shotgun (WGS) entry which is preliminary data.</text>
</comment>
<sequence>VKKSLIIDVGKVEDASLAKKYDVNEQDWLIRYDFVLTTRDETQALLTMPTAD</sequence>
<dbReference type="Proteomes" id="UP000663874">
    <property type="component" value="Unassembled WGS sequence"/>
</dbReference>
<proteinExistence type="predicted"/>
<feature type="non-terminal residue" evidence="1">
    <location>
        <position position="1"/>
    </location>
</feature>
<protein>
    <submittedName>
        <fullName evidence="1">Uncharacterized protein</fullName>
    </submittedName>
</protein>
<evidence type="ECO:0000313" key="1">
    <source>
        <dbReference type="EMBL" id="CAF4382091.1"/>
    </source>
</evidence>
<reference evidence="1" key="1">
    <citation type="submission" date="2021-02" db="EMBL/GenBank/DDBJ databases">
        <authorList>
            <person name="Nowell W R."/>
        </authorList>
    </citation>
    <scope>NUCLEOTIDE SEQUENCE</scope>
</reference>
<dbReference type="AlphaFoldDB" id="A0A820MWS6"/>
<gene>
    <name evidence="1" type="ORF">FNK824_LOCUS43338</name>
</gene>
<organism evidence="1 2">
    <name type="scientific">Rotaria sordida</name>
    <dbReference type="NCBI Taxonomy" id="392033"/>
    <lineage>
        <taxon>Eukaryota</taxon>
        <taxon>Metazoa</taxon>
        <taxon>Spiralia</taxon>
        <taxon>Gnathifera</taxon>
        <taxon>Rotifera</taxon>
        <taxon>Eurotatoria</taxon>
        <taxon>Bdelloidea</taxon>
        <taxon>Philodinida</taxon>
        <taxon>Philodinidae</taxon>
        <taxon>Rotaria</taxon>
    </lineage>
</organism>
<name>A0A820MWS6_9BILA</name>
<evidence type="ECO:0000313" key="2">
    <source>
        <dbReference type="Proteomes" id="UP000663874"/>
    </source>
</evidence>
<dbReference type="EMBL" id="CAJOBE010059498">
    <property type="protein sequence ID" value="CAF4382091.1"/>
    <property type="molecule type" value="Genomic_DNA"/>
</dbReference>
<accession>A0A820MWS6</accession>